<dbReference type="Pfam" id="PF03466">
    <property type="entry name" value="LysR_substrate"/>
    <property type="match status" value="1"/>
</dbReference>
<dbReference type="InterPro" id="IPR000847">
    <property type="entry name" value="LysR_HTH_N"/>
</dbReference>
<name>A0ABQ5W268_9HYPH</name>
<reference evidence="7" key="1">
    <citation type="journal article" date="2019" name="Int. J. Syst. Evol. Microbiol.">
        <title>The Global Catalogue of Microorganisms (GCM) 10K type strain sequencing project: providing services to taxonomists for standard genome sequencing and annotation.</title>
        <authorList>
            <consortium name="The Broad Institute Genomics Platform"/>
            <consortium name="The Broad Institute Genome Sequencing Center for Infectious Disease"/>
            <person name="Wu L."/>
            <person name="Ma J."/>
        </authorList>
    </citation>
    <scope>NUCLEOTIDE SEQUENCE [LARGE SCALE GENOMIC DNA]</scope>
    <source>
        <strain evidence="7">NBRC 112416</strain>
    </source>
</reference>
<dbReference type="InterPro" id="IPR036388">
    <property type="entry name" value="WH-like_DNA-bd_sf"/>
</dbReference>
<dbReference type="InterPro" id="IPR058163">
    <property type="entry name" value="LysR-type_TF_proteobact-type"/>
</dbReference>
<evidence type="ECO:0000256" key="4">
    <source>
        <dbReference type="ARBA" id="ARBA00023163"/>
    </source>
</evidence>
<evidence type="ECO:0000256" key="2">
    <source>
        <dbReference type="ARBA" id="ARBA00023015"/>
    </source>
</evidence>
<dbReference type="Pfam" id="PF00126">
    <property type="entry name" value="HTH_1"/>
    <property type="match status" value="1"/>
</dbReference>
<comment type="similarity">
    <text evidence="1">Belongs to the LysR transcriptional regulatory family.</text>
</comment>
<dbReference type="Gene3D" id="3.40.190.290">
    <property type="match status" value="1"/>
</dbReference>
<sequence length="327" mass="34888">MLNEEVHSFTAWLFNGRMALMDLNSLALFVRVVDSQGFSAAARATGLAKSSVSDRIAALEKEVGASLLRRNSRSFSVTELGRQVYAHARAILDEAEELDVLLKSRLAEPGGTIRISSSSTTYTSGLVEVLCGFATEFADVDFQLHASNGSVDLVDDGFDLAVRAHIQQLPDSSLIQKRLGFSPRWLVASAAYLERMTLPVVPADLAAHAGLVMSAMADAPELLLRNDAGSECRVRMSSRIAADDAQSLKAAAASGLGIAALPAGLCRTALAEGNLVRVLPDWHAGGAEISMLVPSRRGQVPSVRALALYIARHLPQAMRLTALRPLS</sequence>
<keyword evidence="3" id="KW-0238">DNA-binding</keyword>
<protein>
    <submittedName>
        <fullName evidence="6">Transcriptional regulator</fullName>
    </submittedName>
</protein>
<evidence type="ECO:0000256" key="1">
    <source>
        <dbReference type="ARBA" id="ARBA00009437"/>
    </source>
</evidence>
<comment type="caution">
    <text evidence="6">The sequence shown here is derived from an EMBL/GenBank/DDBJ whole genome shotgun (WGS) entry which is preliminary data.</text>
</comment>
<dbReference type="RefSeq" id="WP_284339448.1">
    <property type="nucleotide sequence ID" value="NZ_BSNS01000007.1"/>
</dbReference>
<accession>A0ABQ5W268</accession>
<evidence type="ECO:0000259" key="5">
    <source>
        <dbReference type="PROSITE" id="PS50931"/>
    </source>
</evidence>
<dbReference type="PANTHER" id="PTHR30537">
    <property type="entry name" value="HTH-TYPE TRANSCRIPTIONAL REGULATOR"/>
    <property type="match status" value="1"/>
</dbReference>
<keyword evidence="4" id="KW-0804">Transcription</keyword>
<dbReference type="PANTHER" id="PTHR30537:SF31">
    <property type="entry name" value="TRANSCRIPTIONAL REGULATOR, LYSR FAMILY"/>
    <property type="match status" value="1"/>
</dbReference>
<keyword evidence="2" id="KW-0805">Transcription regulation</keyword>
<dbReference type="EMBL" id="BSNS01000007">
    <property type="protein sequence ID" value="GLQ54000.1"/>
    <property type="molecule type" value="Genomic_DNA"/>
</dbReference>
<dbReference type="SUPFAM" id="SSF53850">
    <property type="entry name" value="Periplasmic binding protein-like II"/>
    <property type="match status" value="1"/>
</dbReference>
<evidence type="ECO:0000313" key="7">
    <source>
        <dbReference type="Proteomes" id="UP001156691"/>
    </source>
</evidence>
<dbReference type="Proteomes" id="UP001156691">
    <property type="component" value="Unassembled WGS sequence"/>
</dbReference>
<dbReference type="PROSITE" id="PS50931">
    <property type="entry name" value="HTH_LYSR"/>
    <property type="match status" value="1"/>
</dbReference>
<keyword evidence="7" id="KW-1185">Reference proteome</keyword>
<organism evidence="6 7">
    <name type="scientific">Devosia nitrariae</name>
    <dbReference type="NCBI Taxonomy" id="2071872"/>
    <lineage>
        <taxon>Bacteria</taxon>
        <taxon>Pseudomonadati</taxon>
        <taxon>Pseudomonadota</taxon>
        <taxon>Alphaproteobacteria</taxon>
        <taxon>Hyphomicrobiales</taxon>
        <taxon>Devosiaceae</taxon>
        <taxon>Devosia</taxon>
    </lineage>
</organism>
<evidence type="ECO:0000313" key="6">
    <source>
        <dbReference type="EMBL" id="GLQ54000.1"/>
    </source>
</evidence>
<evidence type="ECO:0000256" key="3">
    <source>
        <dbReference type="ARBA" id="ARBA00023125"/>
    </source>
</evidence>
<dbReference type="InterPro" id="IPR036390">
    <property type="entry name" value="WH_DNA-bd_sf"/>
</dbReference>
<proteinExistence type="inferred from homology"/>
<dbReference type="CDD" id="cd08422">
    <property type="entry name" value="PBP2_CrgA_like"/>
    <property type="match status" value="1"/>
</dbReference>
<dbReference type="SUPFAM" id="SSF46785">
    <property type="entry name" value="Winged helix' DNA-binding domain"/>
    <property type="match status" value="1"/>
</dbReference>
<dbReference type="InterPro" id="IPR005119">
    <property type="entry name" value="LysR_subst-bd"/>
</dbReference>
<gene>
    <name evidence="6" type="ORF">GCM10010862_12590</name>
</gene>
<feature type="domain" description="HTH lysR-type" evidence="5">
    <location>
        <begin position="21"/>
        <end position="78"/>
    </location>
</feature>
<dbReference type="Gene3D" id="1.10.10.10">
    <property type="entry name" value="Winged helix-like DNA-binding domain superfamily/Winged helix DNA-binding domain"/>
    <property type="match status" value="1"/>
</dbReference>